<dbReference type="EMBL" id="CP165647">
    <property type="protein sequence ID" value="XDU62190.1"/>
    <property type="molecule type" value="Genomic_DNA"/>
</dbReference>
<dbReference type="RefSeq" id="WP_369715846.1">
    <property type="nucleotide sequence ID" value="NZ_CP165647.1"/>
</dbReference>
<gene>
    <name evidence="2" type="ORF">AB8B28_11225</name>
</gene>
<dbReference type="AlphaFoldDB" id="A0AB39V426"/>
<dbReference type="KEGG" id="lala:AB8B28_11225"/>
<protein>
    <submittedName>
        <fullName evidence="2">Uncharacterized protein</fullName>
    </submittedName>
</protein>
<sequence>MKKILLIGTFLIASLVSFSAGKENDVTTKPDVYFLRSSQVVSSYDASSTSS</sequence>
<proteinExistence type="predicted"/>
<keyword evidence="1" id="KW-0732">Signal</keyword>
<reference evidence="2" key="1">
    <citation type="submission" date="2024-07" db="EMBL/GenBank/DDBJ databases">
        <authorList>
            <person name="Li X.-J."/>
            <person name="Wang X."/>
        </authorList>
    </citation>
    <scope>NUCLEOTIDE SEQUENCE</scope>
    <source>
        <strain evidence="2">HSP-536</strain>
    </source>
</reference>
<evidence type="ECO:0000313" key="2">
    <source>
        <dbReference type="EMBL" id="XDU62190.1"/>
    </source>
</evidence>
<feature type="signal peptide" evidence="1">
    <location>
        <begin position="1"/>
        <end position="19"/>
    </location>
</feature>
<feature type="chain" id="PRO_5044192734" evidence="1">
    <location>
        <begin position="20"/>
        <end position="51"/>
    </location>
</feature>
<name>A0AB39V426_9FUSO</name>
<evidence type="ECO:0000256" key="1">
    <source>
        <dbReference type="SAM" id="SignalP"/>
    </source>
</evidence>
<organism evidence="2">
    <name type="scientific">Leptotrichia alba</name>
    <dbReference type="NCBI Taxonomy" id="3239304"/>
    <lineage>
        <taxon>Bacteria</taxon>
        <taxon>Fusobacteriati</taxon>
        <taxon>Fusobacteriota</taxon>
        <taxon>Fusobacteriia</taxon>
        <taxon>Fusobacteriales</taxon>
        <taxon>Leptotrichiaceae</taxon>
        <taxon>Leptotrichia</taxon>
    </lineage>
</organism>
<accession>A0AB39V426</accession>